<protein>
    <recommendedName>
        <fullName evidence="3">Movement protein TGBp3</fullName>
    </recommendedName>
    <alternativeName>
        <fullName evidence="12">Triple gene block 3 protein</fullName>
    </alternativeName>
</protein>
<evidence type="ECO:0000313" key="14">
    <source>
        <dbReference type="Proteomes" id="UP001232271"/>
    </source>
</evidence>
<keyword evidence="9" id="KW-0472">Membrane</keyword>
<keyword evidence="6" id="KW-1043">Host membrane</keyword>
<evidence type="ECO:0000256" key="9">
    <source>
        <dbReference type="ARBA" id="ARBA00023136"/>
    </source>
</evidence>
<evidence type="ECO:0000256" key="8">
    <source>
        <dbReference type="ARBA" id="ARBA00023031"/>
    </source>
</evidence>
<keyword evidence="10" id="KW-1038">Host endoplasmic reticulum</keyword>
<evidence type="ECO:0000256" key="1">
    <source>
        <dbReference type="ARBA" id="ARBA00004625"/>
    </source>
</evidence>
<dbReference type="GO" id="GO:0046740">
    <property type="term" value="P:transport of virus in host, cell to cell"/>
    <property type="evidence" value="ECO:0007669"/>
    <property type="project" value="UniProtKB-KW"/>
</dbReference>
<dbReference type="Pfam" id="PF02495">
    <property type="entry name" value="TGBp3"/>
    <property type="match status" value="1"/>
</dbReference>
<reference evidence="13" key="1">
    <citation type="submission" date="2019-08" db="EMBL/GenBank/DDBJ databases">
        <title>Papaya virus X: an emerging potexvirus infecting papaya in Argentina.</title>
        <authorList>
            <person name="Cabrera Mederos D."/>
            <person name="Jaramillo M."/>
            <person name="Debat H."/>
            <person name="Portal O."/>
            <person name="Ortiz C."/>
            <person name="Flores C."/>
            <person name="Nome C."/>
            <person name="Bejerman N."/>
            <person name="Trucco V."/>
            <person name="Giolitti F."/>
        </authorList>
    </citation>
    <scope>NUCLEOTIDE SEQUENCE</scope>
    <source>
        <strain evidence="13">Yuto</strain>
    </source>
</reference>
<evidence type="ECO:0000313" key="13">
    <source>
        <dbReference type="EMBL" id="QIL68843.1"/>
    </source>
</evidence>
<accession>A0A858GJH6</accession>
<sequence length="65" mass="6974">MFLLYLFLGLLLGVALIAVSNTLTNCGTCLIVFNGHSTTITGCERVPDLDKVVNALNNRLSFSSV</sequence>
<comment type="function">
    <text evidence="11">Plays a role in viral cell-to-cell propagation, by facilitating genome transport to neighboring plant cells through plasmosdesmata. May induce the formation of granular vesicles derived from the Endoplasmic reticulum, which align on actin filaments.</text>
</comment>
<evidence type="ECO:0000256" key="2">
    <source>
        <dbReference type="ARBA" id="ARBA00010355"/>
    </source>
</evidence>
<dbReference type="Proteomes" id="UP001232271">
    <property type="component" value="Segment"/>
</dbReference>
<name>A0A858GJH6_9VIRU</name>
<gene>
    <name evidence="13" type="primary">TGB3</name>
</gene>
<evidence type="ECO:0000256" key="4">
    <source>
        <dbReference type="ARBA" id="ARBA00022448"/>
    </source>
</evidence>
<dbReference type="InterPro" id="IPR003411">
    <property type="entry name" value="TGBp3"/>
</dbReference>
<comment type="subcellular location">
    <subcellularLocation>
        <location evidence="1">Host endoplasmic reticulum membrane</location>
    </subcellularLocation>
</comment>
<comment type="similarity">
    <text evidence="2">Belongs to the Tymovirales TGBp3 protein family.</text>
</comment>
<keyword evidence="5" id="KW-0812">Transmembrane</keyword>
<keyword evidence="4" id="KW-0813">Transport</keyword>
<evidence type="ECO:0000256" key="10">
    <source>
        <dbReference type="ARBA" id="ARBA00023184"/>
    </source>
</evidence>
<organism evidence="13 14">
    <name type="scientific">Papaya virus X</name>
    <dbReference type="NCBI Taxonomy" id="2717302"/>
    <lineage>
        <taxon>Viruses</taxon>
        <taxon>Riboviria</taxon>
        <taxon>Orthornavirae</taxon>
        <taxon>Kitrinoviricota</taxon>
        <taxon>Alsuviricetes</taxon>
        <taxon>Tymovirales</taxon>
        <taxon>Alphaflexiviridae</taxon>
        <taxon>Potexvirus</taxon>
        <taxon>Potexvirus ecscaricae</taxon>
    </lineage>
</organism>
<evidence type="ECO:0000256" key="5">
    <source>
        <dbReference type="ARBA" id="ARBA00022692"/>
    </source>
</evidence>
<evidence type="ECO:0000256" key="7">
    <source>
        <dbReference type="ARBA" id="ARBA00022989"/>
    </source>
</evidence>
<keyword evidence="8" id="KW-0916">Viral movement protein</keyword>
<dbReference type="GO" id="GO:0044167">
    <property type="term" value="C:host cell endoplasmic reticulum membrane"/>
    <property type="evidence" value="ECO:0007669"/>
    <property type="project" value="UniProtKB-SubCell"/>
</dbReference>
<evidence type="ECO:0000256" key="11">
    <source>
        <dbReference type="ARBA" id="ARBA00025270"/>
    </source>
</evidence>
<evidence type="ECO:0000256" key="12">
    <source>
        <dbReference type="ARBA" id="ARBA00033148"/>
    </source>
</evidence>
<keyword evidence="14" id="KW-1185">Reference proteome</keyword>
<proteinExistence type="inferred from homology"/>
<dbReference type="EMBL" id="MN265368">
    <property type="protein sequence ID" value="QIL68843.1"/>
    <property type="molecule type" value="Genomic_RNA"/>
</dbReference>
<evidence type="ECO:0000256" key="6">
    <source>
        <dbReference type="ARBA" id="ARBA00022870"/>
    </source>
</evidence>
<evidence type="ECO:0000256" key="3">
    <source>
        <dbReference type="ARBA" id="ARBA00013812"/>
    </source>
</evidence>
<keyword evidence="7" id="KW-1133">Transmembrane helix</keyword>